<dbReference type="Proteomes" id="UP000324705">
    <property type="component" value="Chromosome 2B"/>
</dbReference>
<proteinExistence type="predicted"/>
<organism evidence="2 3">
    <name type="scientific">Triticum turgidum subsp. durum</name>
    <name type="common">Durum wheat</name>
    <name type="synonym">Triticum durum</name>
    <dbReference type="NCBI Taxonomy" id="4567"/>
    <lineage>
        <taxon>Eukaryota</taxon>
        <taxon>Viridiplantae</taxon>
        <taxon>Streptophyta</taxon>
        <taxon>Embryophyta</taxon>
        <taxon>Tracheophyta</taxon>
        <taxon>Spermatophyta</taxon>
        <taxon>Magnoliopsida</taxon>
        <taxon>Liliopsida</taxon>
        <taxon>Poales</taxon>
        <taxon>Poaceae</taxon>
        <taxon>BOP clade</taxon>
        <taxon>Pooideae</taxon>
        <taxon>Triticodae</taxon>
        <taxon>Triticeae</taxon>
        <taxon>Triticinae</taxon>
        <taxon>Triticum</taxon>
    </lineage>
</organism>
<dbReference type="AlphaFoldDB" id="A0A9R1PQX8"/>
<sequence length="165" mass="17458">MLMEMGLISFSAVEMGVPIRSRASSIFLTDAFLWPADRGHGMVLCMSSGGRKEELASGSTTTAGKSMPRHAESQRNAPPSRTRPPPHSRHGTVAPPCHKGRLPQLRCRALHAAPSPWPPVAFGAAADGRGRKGTLPPPTKAEPAASRAAAATRWRRGTTPPVDIG</sequence>
<evidence type="ECO:0000313" key="2">
    <source>
        <dbReference type="EMBL" id="VAH48049.1"/>
    </source>
</evidence>
<dbReference type="EMBL" id="LT934114">
    <property type="protein sequence ID" value="VAH48049.1"/>
    <property type="molecule type" value="Genomic_DNA"/>
</dbReference>
<feature type="region of interest" description="Disordered" evidence="1">
    <location>
        <begin position="53"/>
        <end position="100"/>
    </location>
</feature>
<dbReference type="Gramene" id="TRITD2Bv1G155170.1">
    <property type="protein sequence ID" value="TRITD2Bv1G155170.1"/>
    <property type="gene ID" value="TRITD2Bv1G155170"/>
</dbReference>
<reference evidence="2 3" key="1">
    <citation type="submission" date="2017-09" db="EMBL/GenBank/DDBJ databases">
        <authorList>
            <consortium name="International Durum Wheat Genome Sequencing Consortium (IDWGSC)"/>
            <person name="Milanesi L."/>
        </authorList>
    </citation>
    <scope>NUCLEOTIDE SEQUENCE [LARGE SCALE GENOMIC DNA]</scope>
    <source>
        <strain evidence="3">cv. Svevo</strain>
    </source>
</reference>
<accession>A0A9R1PQX8</accession>
<feature type="region of interest" description="Disordered" evidence="1">
    <location>
        <begin position="122"/>
        <end position="165"/>
    </location>
</feature>
<feature type="compositionally biased region" description="Low complexity" evidence="1">
    <location>
        <begin position="141"/>
        <end position="165"/>
    </location>
</feature>
<evidence type="ECO:0000256" key="1">
    <source>
        <dbReference type="SAM" id="MobiDB-lite"/>
    </source>
</evidence>
<evidence type="ECO:0000313" key="3">
    <source>
        <dbReference type="Proteomes" id="UP000324705"/>
    </source>
</evidence>
<name>A0A9R1PQX8_TRITD</name>
<keyword evidence="3" id="KW-1185">Reference proteome</keyword>
<gene>
    <name evidence="2" type="ORF">TRITD_2Bv1G155170</name>
</gene>
<protein>
    <submittedName>
        <fullName evidence="2">Uncharacterized protein</fullName>
    </submittedName>
</protein>